<dbReference type="Proteomes" id="UP000001940">
    <property type="component" value="Chromosome II"/>
</dbReference>
<evidence type="ECO:0000313" key="4">
    <source>
        <dbReference type="WormBase" id="F54D10.10"/>
    </source>
</evidence>
<evidence type="ECO:0000313" key="2">
    <source>
        <dbReference type="EMBL" id="CAH8888166.1"/>
    </source>
</evidence>
<evidence type="ECO:0000256" key="1">
    <source>
        <dbReference type="SAM" id="Phobius"/>
    </source>
</evidence>
<accession>A0A9J5HVW1</accession>
<dbReference type="AGR" id="WB:WBGene00306132"/>
<organism evidence="2 3">
    <name type="scientific">Caenorhabditis elegans</name>
    <dbReference type="NCBI Taxonomy" id="6239"/>
    <lineage>
        <taxon>Eukaryota</taxon>
        <taxon>Metazoa</taxon>
        <taxon>Ecdysozoa</taxon>
        <taxon>Nematoda</taxon>
        <taxon>Chromadorea</taxon>
        <taxon>Rhabditida</taxon>
        <taxon>Rhabditina</taxon>
        <taxon>Rhabditomorpha</taxon>
        <taxon>Rhabditoidea</taxon>
        <taxon>Rhabditidae</taxon>
        <taxon>Peloderinae</taxon>
        <taxon>Caenorhabditis</taxon>
    </lineage>
</organism>
<dbReference type="EMBL" id="BX284602">
    <property type="protein sequence ID" value="CAH8888166.1"/>
    <property type="molecule type" value="Genomic_DNA"/>
</dbReference>
<keyword evidence="1" id="KW-0812">Transmembrane</keyword>
<proteinExistence type="predicted"/>
<sequence length="112" mass="13371">MGNLHSTIMERLPQIAQIFNKNWISNLIVKVGQLRVELTTRMLNLFQKLQFQQLPVRQRMVRVGPVEEAPGAEWVEYQDRIELYNTNEMKLIYFVCAMNILFLGVFLRYLFY</sequence>
<name>A0A9J5HVW1_CAEEL</name>
<dbReference type="WormBase" id="F54D10.10">
    <property type="protein sequence ID" value="CE54555"/>
    <property type="gene ID" value="WBGene00306132"/>
</dbReference>
<feature type="transmembrane region" description="Helical" evidence="1">
    <location>
        <begin position="91"/>
        <end position="111"/>
    </location>
</feature>
<keyword evidence="1" id="KW-0472">Membrane</keyword>
<keyword evidence="3" id="KW-1185">Reference proteome</keyword>
<gene>
    <name evidence="2" type="ORF">CELE_F54D10.10</name>
    <name evidence="2 4" type="ORF">F54D10.10</name>
</gene>
<reference evidence="2 3" key="1">
    <citation type="journal article" date="1998" name="Science">
        <title>Genome sequence of the nematode C. elegans: a platform for investigating biology.</title>
        <authorList>
            <consortium name="The C. elegans sequencing consortium"/>
            <person name="Sulson J.E."/>
            <person name="Waterston R."/>
        </authorList>
    </citation>
    <scope>NUCLEOTIDE SEQUENCE [LARGE SCALE GENOMIC DNA]</scope>
    <source>
        <strain evidence="2 3">Bristol N2</strain>
    </source>
</reference>
<keyword evidence="1" id="KW-1133">Transmembrane helix</keyword>
<protein>
    <submittedName>
        <fullName evidence="2">Uncharacterized protein</fullName>
    </submittedName>
</protein>
<evidence type="ECO:0000313" key="3">
    <source>
        <dbReference type="Proteomes" id="UP000001940"/>
    </source>
</evidence>
<dbReference type="AlphaFoldDB" id="A0A9J5HVW1"/>